<comment type="subcellular location">
    <subcellularLocation>
        <location evidence="1 20">Cell membrane</location>
        <topology evidence="1 20">Multi-pass membrane protein</topology>
    </subcellularLocation>
</comment>
<keyword evidence="14" id="KW-0915">Sodium</keyword>
<dbReference type="InterPro" id="IPR050510">
    <property type="entry name" value="Cation_transp_ATPase_P-type"/>
</dbReference>
<feature type="transmembrane region" description="Helical" evidence="20">
    <location>
        <begin position="1049"/>
        <end position="1065"/>
    </location>
</feature>
<dbReference type="GO" id="GO:0006883">
    <property type="term" value="P:intracellular sodium ion homeostasis"/>
    <property type="evidence" value="ECO:0007669"/>
    <property type="project" value="TreeGrafter"/>
</dbReference>
<dbReference type="PROSITE" id="PS00154">
    <property type="entry name" value="ATPASE_E1_E2"/>
    <property type="match status" value="1"/>
</dbReference>
<keyword evidence="3 20" id="KW-0813">Transport</keyword>
<dbReference type="GO" id="GO:0046872">
    <property type="term" value="F:metal ion binding"/>
    <property type="evidence" value="ECO:0007669"/>
    <property type="project" value="UniProtKB-KW"/>
</dbReference>
<evidence type="ECO:0000256" key="10">
    <source>
        <dbReference type="ARBA" id="ARBA00022840"/>
    </source>
</evidence>
<dbReference type="FunFam" id="1.20.1110.10:FF:000038">
    <property type="entry name" value="Sodium/potassium-transporting ATPase subunit alpha"/>
    <property type="match status" value="1"/>
</dbReference>
<dbReference type="InterPro" id="IPR008250">
    <property type="entry name" value="ATPase_P-typ_transduc_dom_A_sf"/>
</dbReference>
<dbReference type="InterPro" id="IPR001757">
    <property type="entry name" value="P_typ_ATPase"/>
</dbReference>
<evidence type="ECO:0000256" key="4">
    <source>
        <dbReference type="ARBA" id="ARBA00022475"/>
    </source>
</evidence>
<evidence type="ECO:0000256" key="14">
    <source>
        <dbReference type="ARBA" id="ARBA00023053"/>
    </source>
</evidence>
<dbReference type="EnsemblMetazoa" id="XM_029490511.1">
    <property type="protein sequence ID" value="XP_029346371.1"/>
    <property type="gene ID" value="LOC100167886"/>
</dbReference>
<dbReference type="NCBIfam" id="TIGR01106">
    <property type="entry name" value="ATPase-IIC_X-K"/>
    <property type="match status" value="1"/>
</dbReference>
<dbReference type="SUPFAM" id="SSF81660">
    <property type="entry name" value="Metal cation-transporting ATPase, ATP-binding domain N"/>
    <property type="match status" value="1"/>
</dbReference>
<keyword evidence="6" id="KW-0597">Phosphoprotein</keyword>
<evidence type="ECO:0000256" key="16">
    <source>
        <dbReference type="ARBA" id="ARBA00023136"/>
    </source>
</evidence>
<dbReference type="InterPro" id="IPR023298">
    <property type="entry name" value="ATPase_P-typ_TM_dom_sf"/>
</dbReference>
<keyword evidence="5 20" id="KW-0633">Potassium transport</keyword>
<feature type="transmembrane region" description="Helical" evidence="20">
    <location>
        <begin position="383"/>
        <end position="407"/>
    </location>
</feature>
<dbReference type="Gene3D" id="2.70.150.10">
    <property type="entry name" value="Calcium-transporting ATPase, cytoplasmic transduction domain A"/>
    <property type="match status" value="1"/>
</dbReference>
<dbReference type="InterPro" id="IPR059000">
    <property type="entry name" value="ATPase_P-type_domA"/>
</dbReference>
<dbReference type="RefSeq" id="XP_029346371.1">
    <property type="nucleotide sequence ID" value="XM_029490511.1"/>
</dbReference>
<dbReference type="InterPro" id="IPR006068">
    <property type="entry name" value="ATPase_P-typ_cation-transptr_C"/>
</dbReference>
<sequence>MSSLASKDYDLHGRTDSYRVATVPSQFDDNKTVDGKPKTRRKAPSSISTKYSHAENLDELKQDPYLDYHKVPLDELYQRFGTHPGTGLTHAKARENLERDGPNTLTPPITTPEWIKFTKQIFGGFSVLLWCGALLCFLAHTAETSTTEDPNDDYFYLGVVLVAVVIITGIFSYYQQAKSSAIVDSFRNLVPQIYLGSSLIAVIIVTGFLSYCRQYNQGEIIRSFYETTSQFAVVIRQGESLTLRAEDLTLGDIVELKFGDRIPADLRIIESHSFKVDNSSLTGESEPQSRTPEFTHDDPLETKNFAFSSTHAVEGTAKGVVIACGDNTVMGRIAGLASSLDSRPTPIAREIIRFVNFVNITAIIIGILLFIIALMMGCYWLDAIIFMIGFLVAAVPEGLLATVTVCLTLTAKRMASKNCLVKNLEAVETLGSTSTICSDKTGTLTQNRMTVAHMWFDNQIIEADTTEDQSGVQYDRSSPGFRALARIATLCNRAEFKAGQDGVPTLKKEVNGDASESALLKCMTLALGDVMSIRRRNRKVCEIPFNSTNKYQVSIHETEDPSDSRYSRYLLVMKGAPERVLDRCSTIFIGGKEKVLDEEMREAFNNAYLELGGLGERVLGFCDMLLSPDRFPKNFLFDVDEPNFPLSGMRFVGLMSMIDPPRAAVPDAVAKCRSAGIKVIMVTGDHPITAKAIAKSVGIISEGNETVEDISQRLNIPISEVNPRDANAAVVHGSELLDLPPEVLDEILRYHKEIVFARTSPQQKLIIVEGCQRIGGVVAVTGDGVNDSPALKKADIGVAMGISGSDVSKEAADMILLDDNFASIVTGIEEGRLVFDNLKKSITYTLSSNVPQLLPFIAFIMLSIPLPIGAIAILCIDLGTDMMPGISLAFEPGESNLMKKKPTIKNPLFNVRLISVAFCQLGVIEAFAGFFTYFVIMAENGFMPYKLIGIRREWDSRAVNDLPDSYNQEWTYQDRKSLEYTCHTGFFIAIVVVQWANLIICKTRRNSIAHQGMRNMALNFSLIFETVLALFLCYLPGMDEALRMYPLKWTWWIPPIPFMLALFIYDEVRKFYIRRNPGGWLEKETYY</sequence>
<evidence type="ECO:0000256" key="8">
    <source>
        <dbReference type="ARBA" id="ARBA00022692"/>
    </source>
</evidence>
<feature type="region of interest" description="Disordered" evidence="21">
    <location>
        <begin position="1"/>
        <end position="50"/>
    </location>
</feature>
<dbReference type="InterPro" id="IPR044492">
    <property type="entry name" value="P_typ_ATPase_HD_dom"/>
</dbReference>
<dbReference type="PANTHER" id="PTHR43294">
    <property type="entry name" value="SODIUM/POTASSIUM-TRANSPORTING ATPASE SUBUNIT ALPHA"/>
    <property type="match status" value="1"/>
</dbReference>
<evidence type="ECO:0000256" key="21">
    <source>
        <dbReference type="SAM" id="MobiDB-lite"/>
    </source>
</evidence>
<dbReference type="AlphaFoldDB" id="A0A8R2JTD1"/>
<keyword evidence="17" id="KW-0739">Sodium transport</keyword>
<dbReference type="FunFam" id="3.40.1110.10:FF:000001">
    <property type="entry name" value="Sodium/potassium-transporting ATPase subunit alpha"/>
    <property type="match status" value="1"/>
</dbReference>
<accession>A0A8R2JTD1</accession>
<dbReference type="PRINTS" id="PR00119">
    <property type="entry name" value="CATATPASE"/>
</dbReference>
<feature type="transmembrane region" description="Helical" evidence="20">
    <location>
        <begin position="911"/>
        <end position="936"/>
    </location>
</feature>
<dbReference type="InterPro" id="IPR023214">
    <property type="entry name" value="HAD_sf"/>
</dbReference>
<evidence type="ECO:0000256" key="15">
    <source>
        <dbReference type="ARBA" id="ARBA00023065"/>
    </source>
</evidence>
<dbReference type="CDD" id="cd02608">
    <property type="entry name" value="P-type_ATPase_Na-K_like"/>
    <property type="match status" value="1"/>
</dbReference>
<feature type="transmembrane region" description="Helical" evidence="20">
    <location>
        <begin position="121"/>
        <end position="142"/>
    </location>
</feature>
<dbReference type="GO" id="GO:0030007">
    <property type="term" value="P:intracellular potassium ion homeostasis"/>
    <property type="evidence" value="ECO:0007669"/>
    <property type="project" value="TreeGrafter"/>
</dbReference>
<dbReference type="GO" id="GO:0043226">
    <property type="term" value="C:organelle"/>
    <property type="evidence" value="ECO:0007669"/>
    <property type="project" value="UniProtKB-ARBA"/>
</dbReference>
<evidence type="ECO:0000256" key="9">
    <source>
        <dbReference type="ARBA" id="ARBA00022741"/>
    </source>
</evidence>
<dbReference type="Pfam" id="PF13246">
    <property type="entry name" value="Cation_ATPase"/>
    <property type="match status" value="1"/>
</dbReference>
<reference evidence="24" key="1">
    <citation type="submission" date="2010-06" db="EMBL/GenBank/DDBJ databases">
        <authorList>
            <person name="Jiang H."/>
            <person name="Abraham K."/>
            <person name="Ali S."/>
            <person name="Alsbrooks S.L."/>
            <person name="Anim B.N."/>
            <person name="Anosike U.S."/>
            <person name="Attaway T."/>
            <person name="Bandaranaike D.P."/>
            <person name="Battles P.K."/>
            <person name="Bell S.N."/>
            <person name="Bell A.V."/>
            <person name="Beltran B."/>
            <person name="Bickham C."/>
            <person name="Bustamante Y."/>
            <person name="Caleb T."/>
            <person name="Canada A."/>
            <person name="Cardenas V."/>
            <person name="Carter K."/>
            <person name="Chacko J."/>
            <person name="Chandrabose M.N."/>
            <person name="Chavez D."/>
            <person name="Chavez A."/>
            <person name="Chen L."/>
            <person name="Chu H.-S."/>
            <person name="Claassen K.J."/>
            <person name="Cockrell R."/>
            <person name="Collins M."/>
            <person name="Cooper J.A."/>
            <person name="Cree A."/>
            <person name="Curry S.M."/>
            <person name="Da Y."/>
            <person name="Dao M.D."/>
            <person name="Das B."/>
            <person name="Davila M.-L."/>
            <person name="Davy-Carroll L."/>
            <person name="Denson S."/>
            <person name="Dinh H."/>
            <person name="Ebong V.E."/>
            <person name="Edwards J.R."/>
            <person name="Egan A."/>
            <person name="El-Daye J."/>
            <person name="Escobedo L."/>
            <person name="Fernandez S."/>
            <person name="Fernando P.R."/>
            <person name="Flagg N."/>
            <person name="Forbes L.D."/>
            <person name="Fowler R.G."/>
            <person name="Fu Q."/>
            <person name="Gabisi R.A."/>
            <person name="Ganer J."/>
            <person name="Garbino Pronczuk A."/>
            <person name="Garcia R.M."/>
            <person name="Garner T."/>
            <person name="Garrett T.E."/>
            <person name="Gonzalez D.A."/>
            <person name="Hamid H."/>
            <person name="Hawkins E.S."/>
            <person name="Hirani K."/>
            <person name="Hogues M.E."/>
            <person name="Hollins B."/>
            <person name="Hsiao C.-H."/>
            <person name="Jabil R."/>
            <person name="James M.L."/>
            <person name="Jhangiani S.N."/>
            <person name="Johnson B."/>
            <person name="Johnson Q."/>
            <person name="Joshi V."/>
            <person name="Kalu J.B."/>
            <person name="Kam C."/>
            <person name="Kashfia A."/>
            <person name="Keebler J."/>
            <person name="Kisamo H."/>
            <person name="Kovar C.L."/>
            <person name="Lago L.A."/>
            <person name="Lai C.-Y."/>
            <person name="Laidlaw J."/>
            <person name="Lara F."/>
            <person name="Le T.-K."/>
            <person name="Lee S.L."/>
            <person name="Legall F.H."/>
            <person name="Lemon S.J."/>
            <person name="Lewis L.R."/>
            <person name="Li B."/>
            <person name="Liu Y."/>
            <person name="Liu Y.-S."/>
            <person name="Lopez J."/>
            <person name="Lozado R.J."/>
            <person name="Lu J."/>
            <person name="Madu R.C."/>
            <person name="Maheshwari M."/>
            <person name="Maheshwari R."/>
            <person name="Malloy K."/>
            <person name="Martinez E."/>
            <person name="Mathew T."/>
            <person name="Mercado I.C."/>
            <person name="Mercado C."/>
            <person name="Meyer B."/>
            <person name="Montgomery K."/>
            <person name="Morgan M.B."/>
            <person name="Munidasa M."/>
            <person name="Nazareth L.V."/>
            <person name="Nelson J."/>
            <person name="Ng B.M."/>
            <person name="Nguyen N.B."/>
            <person name="Nguyen P.Q."/>
            <person name="Nguyen T."/>
            <person name="Obregon M."/>
            <person name="Okwuonu G.O."/>
            <person name="Onwere C.G."/>
            <person name="Orozco G."/>
            <person name="Parra A."/>
            <person name="Patel S."/>
            <person name="Patil S."/>
            <person name="Perez A."/>
            <person name="Perez Y."/>
            <person name="Pham C."/>
            <person name="Primus E.L."/>
            <person name="Pu L.-L."/>
            <person name="Puazo M."/>
            <person name="Qin X."/>
            <person name="Quiroz J.B."/>
            <person name="Reese J."/>
            <person name="Richards S."/>
            <person name="Rives C.M."/>
            <person name="Robberts R."/>
            <person name="Ruiz S.J."/>
            <person name="Ruiz M.J."/>
            <person name="Santibanez J."/>
            <person name="Schneider B.W."/>
            <person name="Sisson I."/>
            <person name="Smith M."/>
            <person name="Sodergren E."/>
            <person name="Song X.-Z."/>
            <person name="Song B.B."/>
            <person name="Summersgill H."/>
            <person name="Thelus R."/>
            <person name="Thornton R.D."/>
            <person name="Trejos Z.Y."/>
            <person name="Usmani K."/>
            <person name="Vattathil S."/>
            <person name="Villasana D."/>
            <person name="Walker D.L."/>
            <person name="Wang S."/>
            <person name="Wang K."/>
            <person name="White C.S."/>
            <person name="Williams A.C."/>
            <person name="Williamson J."/>
            <person name="Wilson K."/>
            <person name="Woghiren I.O."/>
            <person name="Woodworth J.R."/>
            <person name="Worley K.C."/>
            <person name="Wright R.A."/>
            <person name="Wu W."/>
            <person name="Young L."/>
            <person name="Zhang L."/>
            <person name="Zhang J."/>
            <person name="Zhu Y."/>
            <person name="Muzny D.M."/>
            <person name="Weinstock G."/>
            <person name="Gibbs R.A."/>
        </authorList>
    </citation>
    <scope>NUCLEOTIDE SEQUENCE [LARGE SCALE GENOMIC DNA]</scope>
    <source>
        <strain evidence="24">LSR1</strain>
    </source>
</reference>
<dbReference type="GO" id="GO:0090533">
    <property type="term" value="C:cation-transporting ATPase complex"/>
    <property type="evidence" value="ECO:0007669"/>
    <property type="project" value="UniProtKB-ARBA"/>
</dbReference>
<dbReference type="GO" id="GO:0005524">
    <property type="term" value="F:ATP binding"/>
    <property type="evidence" value="ECO:0007669"/>
    <property type="project" value="UniProtKB-KW"/>
</dbReference>
<comment type="similarity">
    <text evidence="2 20">Belongs to the cation transport ATPase (P-type) (TC 3.A.3) family. Type IIC subfamily.</text>
</comment>
<dbReference type="SUPFAM" id="SSF56784">
    <property type="entry name" value="HAD-like"/>
    <property type="match status" value="1"/>
</dbReference>
<evidence type="ECO:0000256" key="7">
    <source>
        <dbReference type="ARBA" id="ARBA00022607"/>
    </source>
</evidence>
<keyword evidence="9 20" id="KW-0547">Nucleotide-binding</keyword>
<reference evidence="23" key="2">
    <citation type="submission" date="2022-06" db="UniProtKB">
        <authorList>
            <consortium name="EnsemblMetazoa"/>
        </authorList>
    </citation>
    <scope>IDENTIFICATION</scope>
</reference>
<dbReference type="FunFam" id="3.40.50.1000:FF:000004">
    <property type="entry name" value="Sodium/potassium-transporting ATPase subunit alpha"/>
    <property type="match status" value="1"/>
</dbReference>
<evidence type="ECO:0000259" key="22">
    <source>
        <dbReference type="SMART" id="SM00831"/>
    </source>
</evidence>
<evidence type="ECO:0000256" key="18">
    <source>
        <dbReference type="ARBA" id="ARBA00037422"/>
    </source>
</evidence>
<evidence type="ECO:0000256" key="1">
    <source>
        <dbReference type="ARBA" id="ARBA00004651"/>
    </source>
</evidence>
<keyword evidence="20" id="KW-0479">Metal-binding</keyword>
<dbReference type="Gene3D" id="1.20.1110.10">
    <property type="entry name" value="Calcium-transporting ATPase, transmembrane domain"/>
    <property type="match status" value="2"/>
</dbReference>
<dbReference type="PANTHER" id="PTHR43294:SF13">
    <property type="entry name" value="SODIUM_POTASSIUM-TRANSPORTING ATPASE SUBUNIT ALPHA"/>
    <property type="match status" value="1"/>
</dbReference>
<evidence type="ECO:0000256" key="12">
    <source>
        <dbReference type="ARBA" id="ARBA00022967"/>
    </source>
</evidence>
<dbReference type="InterPro" id="IPR005775">
    <property type="entry name" value="P-type_ATPase_IIC"/>
</dbReference>
<dbReference type="GO" id="GO:0016887">
    <property type="term" value="F:ATP hydrolysis activity"/>
    <property type="evidence" value="ECO:0007669"/>
    <property type="project" value="InterPro"/>
</dbReference>
<dbReference type="SUPFAM" id="SSF81653">
    <property type="entry name" value="Calcium ATPase, transduction domain A"/>
    <property type="match status" value="1"/>
</dbReference>
<dbReference type="OrthoDB" id="158672at2759"/>
<keyword evidence="4" id="KW-1003">Cell membrane</keyword>
<evidence type="ECO:0000256" key="19">
    <source>
        <dbReference type="ARBA" id="ARBA00038795"/>
    </source>
</evidence>
<feature type="compositionally biased region" description="Basic and acidic residues" evidence="21">
    <location>
        <begin position="28"/>
        <end position="37"/>
    </location>
</feature>
<feature type="domain" description="Cation-transporting P-type ATPase N-terminal" evidence="22">
    <location>
        <begin position="67"/>
        <end position="141"/>
    </location>
</feature>
<keyword evidence="24" id="KW-1185">Reference proteome</keyword>
<feature type="transmembrane region" description="Helical" evidence="20">
    <location>
        <begin position="1017"/>
        <end position="1037"/>
    </location>
</feature>
<dbReference type="SFLD" id="SFLDG00002">
    <property type="entry name" value="C1.7:_P-type_atpase_like"/>
    <property type="match status" value="1"/>
</dbReference>
<keyword evidence="11 20" id="KW-0630">Potassium</keyword>
<protein>
    <recommendedName>
        <fullName evidence="20">Sodium/potassium-transporting ATPase subunit alpha</fullName>
    </recommendedName>
</protein>
<dbReference type="Pfam" id="PF00689">
    <property type="entry name" value="Cation_ATPase_C"/>
    <property type="match status" value="1"/>
</dbReference>
<feature type="transmembrane region" description="Helical" evidence="20">
    <location>
        <begin position="154"/>
        <end position="173"/>
    </location>
</feature>
<dbReference type="Proteomes" id="UP000007819">
    <property type="component" value="Chromosome A2"/>
</dbReference>
<keyword evidence="13 20" id="KW-1133">Transmembrane helix</keyword>
<dbReference type="FunFam" id="2.70.150.10:FF:000003">
    <property type="entry name" value="Sodium/potassium-transporting ATPase subunit alpha"/>
    <property type="match status" value="1"/>
</dbReference>
<evidence type="ECO:0000256" key="11">
    <source>
        <dbReference type="ARBA" id="ARBA00022958"/>
    </source>
</evidence>
<evidence type="ECO:0000256" key="5">
    <source>
        <dbReference type="ARBA" id="ARBA00022538"/>
    </source>
</evidence>
<organism evidence="23 24">
    <name type="scientific">Acyrthosiphon pisum</name>
    <name type="common">Pea aphid</name>
    <dbReference type="NCBI Taxonomy" id="7029"/>
    <lineage>
        <taxon>Eukaryota</taxon>
        <taxon>Metazoa</taxon>
        <taxon>Ecdysozoa</taxon>
        <taxon>Arthropoda</taxon>
        <taxon>Hexapoda</taxon>
        <taxon>Insecta</taxon>
        <taxon>Pterygota</taxon>
        <taxon>Neoptera</taxon>
        <taxon>Paraneoptera</taxon>
        <taxon>Hemiptera</taxon>
        <taxon>Sternorrhyncha</taxon>
        <taxon>Aphidomorpha</taxon>
        <taxon>Aphidoidea</taxon>
        <taxon>Aphididae</taxon>
        <taxon>Macrosiphini</taxon>
        <taxon>Acyrthosiphon</taxon>
    </lineage>
</organism>
<dbReference type="Pfam" id="PF00122">
    <property type="entry name" value="E1-E2_ATPase"/>
    <property type="match status" value="1"/>
</dbReference>
<evidence type="ECO:0000256" key="2">
    <source>
        <dbReference type="ARBA" id="ARBA00006934"/>
    </source>
</evidence>
<evidence type="ECO:0000256" key="6">
    <source>
        <dbReference type="ARBA" id="ARBA00022553"/>
    </source>
</evidence>
<dbReference type="GeneID" id="100167886"/>
<keyword evidence="8 20" id="KW-0812">Transmembrane</keyword>
<feature type="transmembrane region" description="Helical" evidence="20">
    <location>
        <begin position="354"/>
        <end position="377"/>
    </location>
</feature>
<dbReference type="GO" id="GO:1990573">
    <property type="term" value="P:potassium ion import across plasma membrane"/>
    <property type="evidence" value="ECO:0007669"/>
    <property type="project" value="TreeGrafter"/>
</dbReference>
<evidence type="ECO:0000256" key="17">
    <source>
        <dbReference type="ARBA" id="ARBA00023201"/>
    </source>
</evidence>
<evidence type="ECO:0000256" key="13">
    <source>
        <dbReference type="ARBA" id="ARBA00022989"/>
    </source>
</evidence>
<dbReference type="PRINTS" id="PR00121">
    <property type="entry name" value="NAKATPASE"/>
</dbReference>
<feature type="transmembrane region" description="Helical" evidence="20">
    <location>
        <begin position="193"/>
        <end position="212"/>
    </location>
</feature>
<dbReference type="InterPro" id="IPR004014">
    <property type="entry name" value="ATPase_P-typ_cation-transptr_N"/>
</dbReference>
<keyword evidence="15 20" id="KW-0406">Ion transport</keyword>
<evidence type="ECO:0000313" key="24">
    <source>
        <dbReference type="Proteomes" id="UP000007819"/>
    </source>
</evidence>
<dbReference type="InterPro" id="IPR036412">
    <property type="entry name" value="HAD-like_sf"/>
</dbReference>
<dbReference type="SUPFAM" id="SSF81665">
    <property type="entry name" value="Calcium ATPase, transmembrane domain M"/>
    <property type="match status" value="1"/>
</dbReference>
<dbReference type="SFLD" id="SFLDF00027">
    <property type="entry name" value="p-type_atpase"/>
    <property type="match status" value="1"/>
</dbReference>
<dbReference type="Gene3D" id="3.40.1110.10">
    <property type="entry name" value="Calcium-transporting ATPase, cytoplasmic domain N"/>
    <property type="match status" value="1"/>
</dbReference>
<dbReference type="GO" id="GO:0005391">
    <property type="term" value="F:P-type sodium:potassium-exchanging transporter activity"/>
    <property type="evidence" value="ECO:0007669"/>
    <property type="project" value="TreeGrafter"/>
</dbReference>
<keyword evidence="7" id="KW-0740">Sodium/potassium transport</keyword>
<dbReference type="GO" id="GO:0098797">
    <property type="term" value="C:plasma membrane protein complex"/>
    <property type="evidence" value="ECO:0007669"/>
    <property type="project" value="UniProtKB-ARBA"/>
</dbReference>
<dbReference type="SFLD" id="SFLDS00003">
    <property type="entry name" value="Haloacid_Dehalogenase"/>
    <property type="match status" value="1"/>
</dbReference>
<dbReference type="Gene3D" id="3.40.50.1000">
    <property type="entry name" value="HAD superfamily/HAD-like"/>
    <property type="match status" value="1"/>
</dbReference>
<dbReference type="Pfam" id="PF00690">
    <property type="entry name" value="Cation_ATPase_N"/>
    <property type="match status" value="1"/>
</dbReference>
<keyword evidence="12" id="KW-1278">Translocase</keyword>
<dbReference type="GO" id="GO:0036376">
    <property type="term" value="P:sodium ion export across plasma membrane"/>
    <property type="evidence" value="ECO:0007669"/>
    <property type="project" value="TreeGrafter"/>
</dbReference>
<evidence type="ECO:0000256" key="3">
    <source>
        <dbReference type="ARBA" id="ARBA00022448"/>
    </source>
</evidence>
<dbReference type="InterPro" id="IPR023299">
    <property type="entry name" value="ATPase_P-typ_cyto_dom_N"/>
</dbReference>
<feature type="compositionally biased region" description="Basic and acidic residues" evidence="21">
    <location>
        <begin position="7"/>
        <end position="17"/>
    </location>
</feature>
<keyword evidence="10 20" id="KW-0067">ATP-binding</keyword>
<dbReference type="SMART" id="SM00831">
    <property type="entry name" value="Cation_ATPase_N"/>
    <property type="match status" value="1"/>
</dbReference>
<evidence type="ECO:0000313" key="23">
    <source>
        <dbReference type="EnsemblMetazoa" id="XP_029346371.1"/>
    </source>
</evidence>
<keyword evidence="16 20" id="KW-0472">Membrane</keyword>
<evidence type="ECO:0000256" key="20">
    <source>
        <dbReference type="RuleBase" id="RU362084"/>
    </source>
</evidence>
<name>A0A8R2JTD1_ACYPI</name>
<comment type="function">
    <text evidence="18">This is the catalytic component of the active enzyme, which catalyzes the hydrolysis of ATP coupled with the exchange of sodium and potassium ions across the plasma membrane. This action creates the electrochemical gradient of sodium and potassium ions, providing the energy for active transport of various nutrients.</text>
</comment>
<comment type="subunit">
    <text evidence="19">The sodium/potassium-transporting ATPase is composed of a catalytic alpha subunit, an auxiliary non-catalytic beta subunit and an additional regulatory subunit.</text>
</comment>
<proteinExistence type="inferred from homology"/>
<dbReference type="GO" id="GO:1902600">
    <property type="term" value="P:proton transmembrane transport"/>
    <property type="evidence" value="ECO:0007669"/>
    <property type="project" value="TreeGrafter"/>
</dbReference>
<dbReference type="NCBIfam" id="TIGR01494">
    <property type="entry name" value="ATPase_P-type"/>
    <property type="match status" value="2"/>
</dbReference>
<dbReference type="InterPro" id="IPR018303">
    <property type="entry name" value="ATPase_P-typ_P_site"/>
</dbReference>